<accession>K0RUD0</accession>
<dbReference type="Proteomes" id="UP000266841">
    <property type="component" value="Unassembled WGS sequence"/>
</dbReference>
<feature type="repeat" description="WD" evidence="3">
    <location>
        <begin position="234"/>
        <end position="260"/>
    </location>
</feature>
<dbReference type="AlphaFoldDB" id="K0RUD0"/>
<dbReference type="Pfam" id="PF00400">
    <property type="entry name" value="WD40"/>
    <property type="match status" value="3"/>
</dbReference>
<evidence type="ECO:0000313" key="5">
    <source>
        <dbReference type="EMBL" id="EJK50227.1"/>
    </source>
</evidence>
<dbReference type="eggNOG" id="ENOG502RRC8">
    <property type="taxonomic scope" value="Eukaryota"/>
</dbReference>
<dbReference type="PANTHER" id="PTHR44666:SF1">
    <property type="entry name" value="WD REPEAT-CONTAINING PROTEIN 53"/>
    <property type="match status" value="1"/>
</dbReference>
<dbReference type="InterPro" id="IPR042453">
    <property type="entry name" value="WDR53"/>
</dbReference>
<name>K0RUD0_THAOC</name>
<organism evidence="5 6">
    <name type="scientific">Thalassiosira oceanica</name>
    <name type="common">Marine diatom</name>
    <dbReference type="NCBI Taxonomy" id="159749"/>
    <lineage>
        <taxon>Eukaryota</taxon>
        <taxon>Sar</taxon>
        <taxon>Stramenopiles</taxon>
        <taxon>Ochrophyta</taxon>
        <taxon>Bacillariophyta</taxon>
        <taxon>Coscinodiscophyceae</taxon>
        <taxon>Thalassiosirophycidae</taxon>
        <taxon>Thalassiosirales</taxon>
        <taxon>Thalassiosiraceae</taxon>
        <taxon>Thalassiosira</taxon>
    </lineage>
</organism>
<keyword evidence="6" id="KW-1185">Reference proteome</keyword>
<dbReference type="InterPro" id="IPR001680">
    <property type="entry name" value="WD40_rpt"/>
</dbReference>
<dbReference type="OrthoDB" id="2161379at2759"/>
<feature type="compositionally biased region" description="Basic and acidic residues" evidence="4">
    <location>
        <begin position="1"/>
        <end position="14"/>
    </location>
</feature>
<evidence type="ECO:0000313" key="6">
    <source>
        <dbReference type="Proteomes" id="UP000266841"/>
    </source>
</evidence>
<keyword evidence="1 3" id="KW-0853">WD repeat</keyword>
<proteinExistence type="predicted"/>
<dbReference type="PROSITE" id="PS50082">
    <property type="entry name" value="WD_REPEATS_2"/>
    <property type="match status" value="2"/>
</dbReference>
<dbReference type="Gene3D" id="2.130.10.10">
    <property type="entry name" value="YVTN repeat-like/Quinoprotein amine dehydrogenase"/>
    <property type="match status" value="2"/>
</dbReference>
<feature type="region of interest" description="Disordered" evidence="4">
    <location>
        <begin position="1"/>
        <end position="57"/>
    </location>
</feature>
<dbReference type="EMBL" id="AGNL01044101">
    <property type="protein sequence ID" value="EJK50227.1"/>
    <property type="molecule type" value="Genomic_DNA"/>
</dbReference>
<evidence type="ECO:0008006" key="7">
    <source>
        <dbReference type="Google" id="ProtNLM"/>
    </source>
</evidence>
<dbReference type="InterPro" id="IPR020472">
    <property type="entry name" value="WD40_PAC1"/>
</dbReference>
<feature type="region of interest" description="Disordered" evidence="4">
    <location>
        <begin position="90"/>
        <end position="111"/>
    </location>
</feature>
<feature type="compositionally biased region" description="Polar residues" evidence="4">
    <location>
        <begin position="90"/>
        <end position="110"/>
    </location>
</feature>
<dbReference type="OMA" id="KPNWITC"/>
<dbReference type="InterPro" id="IPR036322">
    <property type="entry name" value="WD40_repeat_dom_sf"/>
</dbReference>
<reference evidence="5 6" key="1">
    <citation type="journal article" date="2012" name="Genome Biol.">
        <title>Genome and low-iron response of an oceanic diatom adapted to chronic iron limitation.</title>
        <authorList>
            <person name="Lommer M."/>
            <person name="Specht M."/>
            <person name="Roy A.S."/>
            <person name="Kraemer L."/>
            <person name="Andreson R."/>
            <person name="Gutowska M.A."/>
            <person name="Wolf J."/>
            <person name="Bergner S.V."/>
            <person name="Schilhabel M.B."/>
            <person name="Klostermeier U.C."/>
            <person name="Beiko R.G."/>
            <person name="Rosenstiel P."/>
            <person name="Hippler M."/>
            <person name="Laroche J."/>
        </authorList>
    </citation>
    <scope>NUCLEOTIDE SEQUENCE [LARGE SCALE GENOMIC DNA]</scope>
    <source>
        <strain evidence="5 6">CCMP1005</strain>
    </source>
</reference>
<evidence type="ECO:0000256" key="1">
    <source>
        <dbReference type="ARBA" id="ARBA00022574"/>
    </source>
</evidence>
<sequence length="467" mass="50550">MKKNSDEDGSDTCRPKLQKRSLKGHSSQVTCLAHSSERASPDDTSPQHHPSLLLSGSEDGTARLWDLRTRKTSLCVVVPQNGMESNEITSVSFHPSRNDSGNSADSQRGGSSSLLPLLRDCTVFLTTTNKVYGYDLRHHSNVDISPIVKEPHFHLTESFQCTDEVNQLSFSYPGKSGSFHMAAADDAGEVHVVDRVPMKYEQTLQCEKNASILVHAEPETLGIASCVAFRPRSNGDHLATAGTDCTVKLWDVSRPRRPTSTVRIKPDAESSTQVCNPPYVHSLSWSPSGRLLAGAVGDGSIAILGVEGRRLVEMGRLTCDHGGHRSAVAAVCFPGFGLSRGHKVSSKIRKSGEAEDRLLISAGNDGVLNWWDLGANMVGGGPLDPLQYLPSQEKGGEDETKPREQLIDNDFGNEGLIPSPPRVLFQIQHGQKPNWITCSKAADGALPNSLFVADTSPNISIYTLPIL</sequence>
<dbReference type="InterPro" id="IPR015943">
    <property type="entry name" value="WD40/YVTN_repeat-like_dom_sf"/>
</dbReference>
<dbReference type="PROSITE" id="PS00678">
    <property type="entry name" value="WD_REPEATS_1"/>
    <property type="match status" value="2"/>
</dbReference>
<dbReference type="PRINTS" id="PR00320">
    <property type="entry name" value="GPROTEINBRPT"/>
</dbReference>
<protein>
    <recommendedName>
        <fullName evidence="7">Anaphase-promoting complex subunit 4 WD40 domain-containing protein</fullName>
    </recommendedName>
</protein>
<gene>
    <name evidence="5" type="ORF">THAOC_30828</name>
</gene>
<feature type="repeat" description="WD" evidence="3">
    <location>
        <begin position="22"/>
        <end position="75"/>
    </location>
</feature>
<evidence type="ECO:0000256" key="4">
    <source>
        <dbReference type="SAM" id="MobiDB-lite"/>
    </source>
</evidence>
<comment type="caution">
    <text evidence="5">The sequence shown here is derived from an EMBL/GenBank/DDBJ whole genome shotgun (WGS) entry which is preliminary data.</text>
</comment>
<dbReference type="InterPro" id="IPR019775">
    <property type="entry name" value="WD40_repeat_CS"/>
</dbReference>
<dbReference type="SMART" id="SM00320">
    <property type="entry name" value="WD40"/>
    <property type="match status" value="5"/>
</dbReference>
<keyword evidence="2" id="KW-0677">Repeat</keyword>
<dbReference type="PANTHER" id="PTHR44666">
    <property type="entry name" value="WD REPEAT-CONTAINING PROTEIN 53"/>
    <property type="match status" value="1"/>
</dbReference>
<evidence type="ECO:0000256" key="3">
    <source>
        <dbReference type="PROSITE-ProRule" id="PRU00221"/>
    </source>
</evidence>
<evidence type="ECO:0000256" key="2">
    <source>
        <dbReference type="ARBA" id="ARBA00022737"/>
    </source>
</evidence>
<dbReference type="SUPFAM" id="SSF50978">
    <property type="entry name" value="WD40 repeat-like"/>
    <property type="match status" value="1"/>
</dbReference>